<feature type="transmembrane region" description="Helical" evidence="5">
    <location>
        <begin position="12"/>
        <end position="31"/>
    </location>
</feature>
<dbReference type="KEGG" id="tmn:UCRPA7_8842"/>
<evidence type="ECO:0000256" key="3">
    <source>
        <dbReference type="ARBA" id="ARBA00022989"/>
    </source>
</evidence>
<keyword evidence="7" id="KW-1185">Reference proteome</keyword>
<dbReference type="HOGENOM" id="CLU_001265_30_0_1"/>
<keyword evidence="6" id="KW-0813">Transport</keyword>
<dbReference type="eggNOG" id="KOG0254">
    <property type="taxonomic scope" value="Eukaryota"/>
</dbReference>
<dbReference type="PANTHER" id="PTHR48022">
    <property type="entry name" value="PLASTIDIC GLUCOSE TRANSPORTER 4"/>
    <property type="match status" value="1"/>
</dbReference>
<dbReference type="Gene3D" id="1.20.1250.20">
    <property type="entry name" value="MFS general substrate transporter like domains"/>
    <property type="match status" value="1"/>
</dbReference>
<dbReference type="OrthoDB" id="6133115at2759"/>
<gene>
    <name evidence="6" type="ORF">UCRPA7_8842</name>
</gene>
<dbReference type="Pfam" id="PF00083">
    <property type="entry name" value="Sugar_tr"/>
    <property type="match status" value="2"/>
</dbReference>
<accession>R8B8M2</accession>
<evidence type="ECO:0000256" key="2">
    <source>
        <dbReference type="ARBA" id="ARBA00022692"/>
    </source>
</evidence>
<dbReference type="AlphaFoldDB" id="R8B8M2"/>
<name>R8B8M2_PHAM7</name>
<dbReference type="EMBL" id="KB933378">
    <property type="protein sequence ID" value="EON95622.1"/>
    <property type="molecule type" value="Genomic_DNA"/>
</dbReference>
<keyword evidence="6" id="KW-0762">Sugar transport</keyword>
<proteinExistence type="predicted"/>
<sequence>MVLMTLWCGQNIITFYFSSILNSVGVTATTAQTGINGGLNIINLISSIIGAILADRIGRRKLWLTSYIGMIVIFVPFIALSAVYATKGSPNEGYTTEIMPFYMRSRGLAIKNFVGQIALIINMYVNPIALAAIGYYYYIVFLALNCMWLVLIYLFFPETKGYSLEELSMLFDSGDSVVVLDGKDGGVNVVVQDAKAIDSKA</sequence>
<evidence type="ECO:0000256" key="5">
    <source>
        <dbReference type="SAM" id="Phobius"/>
    </source>
</evidence>
<dbReference type="GO" id="GO:0005351">
    <property type="term" value="F:carbohydrate:proton symporter activity"/>
    <property type="evidence" value="ECO:0007669"/>
    <property type="project" value="TreeGrafter"/>
</dbReference>
<feature type="transmembrane region" description="Helical" evidence="5">
    <location>
        <begin position="37"/>
        <end position="54"/>
    </location>
</feature>
<evidence type="ECO:0000256" key="1">
    <source>
        <dbReference type="ARBA" id="ARBA00004141"/>
    </source>
</evidence>
<keyword evidence="3 5" id="KW-1133">Transmembrane helix</keyword>
<evidence type="ECO:0000313" key="6">
    <source>
        <dbReference type="EMBL" id="EON95622.1"/>
    </source>
</evidence>
<dbReference type="InterPro" id="IPR005828">
    <property type="entry name" value="MFS_sugar_transport-like"/>
</dbReference>
<dbReference type="SUPFAM" id="SSF103473">
    <property type="entry name" value="MFS general substrate transporter"/>
    <property type="match status" value="1"/>
</dbReference>
<protein>
    <submittedName>
        <fullName evidence="6">Putative sugar transporter protein</fullName>
    </submittedName>
</protein>
<dbReference type="RefSeq" id="XP_007919542.1">
    <property type="nucleotide sequence ID" value="XM_007921351.1"/>
</dbReference>
<keyword evidence="2 5" id="KW-0812">Transmembrane</keyword>
<organism evidence="6 7">
    <name type="scientific">Phaeoacremonium minimum (strain UCR-PA7)</name>
    <name type="common">Esca disease fungus</name>
    <name type="synonym">Togninia minima</name>
    <dbReference type="NCBI Taxonomy" id="1286976"/>
    <lineage>
        <taxon>Eukaryota</taxon>
        <taxon>Fungi</taxon>
        <taxon>Dikarya</taxon>
        <taxon>Ascomycota</taxon>
        <taxon>Pezizomycotina</taxon>
        <taxon>Sordariomycetes</taxon>
        <taxon>Sordariomycetidae</taxon>
        <taxon>Togniniales</taxon>
        <taxon>Togniniaceae</taxon>
        <taxon>Phaeoacremonium</taxon>
    </lineage>
</organism>
<keyword evidence="4 5" id="KW-0472">Membrane</keyword>
<reference evidence="7" key="1">
    <citation type="journal article" date="2013" name="Genome Announc.">
        <title>Draft genome sequence of the ascomycete Phaeoacremonium aleophilum strain UCR-PA7, a causal agent of the esca disease complex in grapevines.</title>
        <authorList>
            <person name="Blanco-Ulate B."/>
            <person name="Rolshausen P."/>
            <person name="Cantu D."/>
        </authorList>
    </citation>
    <scope>NUCLEOTIDE SEQUENCE [LARGE SCALE GENOMIC DNA]</scope>
    <source>
        <strain evidence="7">UCR-PA7</strain>
    </source>
</reference>
<dbReference type="InterPro" id="IPR050360">
    <property type="entry name" value="MFS_Sugar_Transporters"/>
</dbReference>
<dbReference type="GO" id="GO:0016020">
    <property type="term" value="C:membrane"/>
    <property type="evidence" value="ECO:0007669"/>
    <property type="project" value="UniProtKB-SubCell"/>
</dbReference>
<evidence type="ECO:0000313" key="7">
    <source>
        <dbReference type="Proteomes" id="UP000014074"/>
    </source>
</evidence>
<dbReference type="Proteomes" id="UP000014074">
    <property type="component" value="Unassembled WGS sequence"/>
</dbReference>
<feature type="transmembrane region" description="Helical" evidence="5">
    <location>
        <begin position="137"/>
        <end position="156"/>
    </location>
</feature>
<comment type="subcellular location">
    <subcellularLocation>
        <location evidence="1">Membrane</location>
        <topology evidence="1">Multi-pass membrane protein</topology>
    </subcellularLocation>
</comment>
<dbReference type="PANTHER" id="PTHR48022:SF64">
    <property type="entry name" value="MAJOR FACILITATOR SUPERFAMILY (MFS) PROFILE DOMAIN-CONTAINING PROTEIN"/>
    <property type="match status" value="1"/>
</dbReference>
<evidence type="ECO:0000256" key="4">
    <source>
        <dbReference type="ARBA" id="ARBA00023136"/>
    </source>
</evidence>
<dbReference type="InterPro" id="IPR036259">
    <property type="entry name" value="MFS_trans_sf"/>
</dbReference>
<dbReference type="GeneID" id="19329733"/>
<feature type="transmembrane region" description="Helical" evidence="5">
    <location>
        <begin position="66"/>
        <end position="86"/>
    </location>
</feature>